<dbReference type="EMBL" id="ABCS01000142">
    <property type="protein sequence ID" value="EDM74224.1"/>
    <property type="molecule type" value="Genomic_DNA"/>
</dbReference>
<dbReference type="RefSeq" id="WP_006976615.1">
    <property type="nucleotide sequence ID" value="NZ_ABCS01000142.1"/>
</dbReference>
<evidence type="ECO:0000313" key="2">
    <source>
        <dbReference type="Proteomes" id="UP000005801"/>
    </source>
</evidence>
<evidence type="ECO:0000313" key="1">
    <source>
        <dbReference type="EMBL" id="EDM74224.1"/>
    </source>
</evidence>
<sequence length="141" mass="15628">MSASDRPHADLLLEFRDDGLVDLALAGAELATTDSRENLVQALKMRLLVSRGELGRLAHPRYGSRVHELIGEPMNRRNLELLRRYVRAAILSDPRVAKIVELDITPLRDDPSAVDVYALVEPDPRKLLGPALEFGVILDVG</sequence>
<dbReference type="InterPro" id="IPR020288">
    <property type="entry name" value="Sheath_initiator"/>
</dbReference>
<name>A6GIS9_9BACT</name>
<comment type="caution">
    <text evidence="1">The sequence shown here is derived from an EMBL/GenBank/DDBJ whole genome shotgun (WGS) entry which is preliminary data.</text>
</comment>
<organism evidence="1 2">
    <name type="scientific">Plesiocystis pacifica SIR-1</name>
    <dbReference type="NCBI Taxonomy" id="391625"/>
    <lineage>
        <taxon>Bacteria</taxon>
        <taxon>Pseudomonadati</taxon>
        <taxon>Myxococcota</taxon>
        <taxon>Polyangia</taxon>
        <taxon>Nannocystales</taxon>
        <taxon>Nannocystaceae</taxon>
        <taxon>Plesiocystis</taxon>
    </lineage>
</organism>
<evidence type="ECO:0008006" key="3">
    <source>
        <dbReference type="Google" id="ProtNLM"/>
    </source>
</evidence>
<reference evidence="1 2" key="1">
    <citation type="submission" date="2007-06" db="EMBL/GenBank/DDBJ databases">
        <authorList>
            <person name="Shimkets L."/>
            <person name="Ferriera S."/>
            <person name="Johnson J."/>
            <person name="Kravitz S."/>
            <person name="Beeson K."/>
            <person name="Sutton G."/>
            <person name="Rogers Y.-H."/>
            <person name="Friedman R."/>
            <person name="Frazier M."/>
            <person name="Venter J.C."/>
        </authorList>
    </citation>
    <scope>NUCLEOTIDE SEQUENCE [LARGE SCALE GENOMIC DNA]</scope>
    <source>
        <strain evidence="1 2">SIR-1</strain>
    </source>
</reference>
<protein>
    <recommendedName>
        <fullName evidence="3">IraD/Gp25-like domain-containing protein</fullName>
    </recommendedName>
</protein>
<gene>
    <name evidence="1" type="ORF">PPSIR1_14745</name>
</gene>
<dbReference type="OrthoDB" id="4829041at2"/>
<dbReference type="STRING" id="391625.PPSIR1_14745"/>
<dbReference type="SUPFAM" id="SSF160719">
    <property type="entry name" value="gpW/gp25-like"/>
    <property type="match status" value="1"/>
</dbReference>
<keyword evidence="2" id="KW-1185">Reference proteome</keyword>
<proteinExistence type="predicted"/>
<dbReference type="AlphaFoldDB" id="A6GIS9"/>
<dbReference type="Gene3D" id="3.10.450.40">
    <property type="match status" value="1"/>
</dbReference>
<accession>A6GIS9</accession>
<dbReference type="Proteomes" id="UP000005801">
    <property type="component" value="Unassembled WGS sequence"/>
</dbReference>
<dbReference type="Pfam" id="PF10934">
    <property type="entry name" value="Sheath_initiator"/>
    <property type="match status" value="1"/>
</dbReference>
<dbReference type="eggNOG" id="COG3628">
    <property type="taxonomic scope" value="Bacteria"/>
</dbReference>